<dbReference type="EMBL" id="CP025583">
    <property type="protein sequence ID" value="AUM73801.1"/>
    <property type="molecule type" value="Genomic_DNA"/>
</dbReference>
<sequence length="151" mass="16701">MDDSPLPSQPGFRIARGVSRLLRSLDHAVLSEFVPERGLRVDVISIAANGEIWIVECKSCRADFTGDRKWQSYLDYSDRFFWAVDAGFPDEILPPDTGLIRADAYGGEVLRQAPLTKLAAARRTRLTRDLARSAALRLQMLQDPQGAGQGG</sequence>
<reference evidence="2" key="1">
    <citation type="submission" date="2017-12" db="EMBL/GenBank/DDBJ databases">
        <title>Genomic analysis of Paracoccus sp. CBA4604.</title>
        <authorList>
            <person name="Roh S.W."/>
            <person name="Kim J.Y."/>
            <person name="Kim J.S."/>
        </authorList>
    </citation>
    <scope>NUCLEOTIDE SEQUENCE [LARGE SCALE GENOMIC DNA]</scope>
    <source>
        <strain evidence="2">CBA4604</strain>
    </source>
</reference>
<keyword evidence="2" id="KW-1185">Reference proteome</keyword>
<dbReference type="SUPFAM" id="SSF52980">
    <property type="entry name" value="Restriction endonuclease-like"/>
    <property type="match status" value="1"/>
</dbReference>
<organism evidence="1 2">
    <name type="scientific">Paracoccus jeotgali</name>
    <dbReference type="NCBI Taxonomy" id="2065379"/>
    <lineage>
        <taxon>Bacteria</taxon>
        <taxon>Pseudomonadati</taxon>
        <taxon>Pseudomonadota</taxon>
        <taxon>Alphaproteobacteria</taxon>
        <taxon>Rhodobacterales</taxon>
        <taxon>Paracoccaceae</taxon>
        <taxon>Paracoccus</taxon>
    </lineage>
</organism>
<dbReference type="Proteomes" id="UP000234882">
    <property type="component" value="Chromosome"/>
</dbReference>
<dbReference type="InterPro" id="IPR009394">
    <property type="entry name" value="MmcB-like"/>
</dbReference>
<evidence type="ECO:0000313" key="2">
    <source>
        <dbReference type="Proteomes" id="UP000234882"/>
    </source>
</evidence>
<protein>
    <submittedName>
        <fullName evidence="1">DNA repair protein MmcB-related protein</fullName>
    </submittedName>
</protein>
<dbReference type="Pfam" id="PF06319">
    <property type="entry name" value="MmcB-like"/>
    <property type="match status" value="1"/>
</dbReference>
<dbReference type="KEGG" id="paru:CYR75_05430"/>
<dbReference type="RefSeq" id="WP_101499153.1">
    <property type="nucleotide sequence ID" value="NZ_CP025583.1"/>
</dbReference>
<proteinExistence type="predicted"/>
<dbReference type="AlphaFoldDB" id="A0A2K9MDT3"/>
<accession>A0A2K9MDT3</accession>
<dbReference type="InterPro" id="IPR011335">
    <property type="entry name" value="Restrct_endonuc-II-like"/>
</dbReference>
<name>A0A2K9MDT3_9RHOB</name>
<dbReference type="PIRSF" id="PIRSF031796">
    <property type="entry name" value="UPC031796"/>
    <property type="match status" value="1"/>
</dbReference>
<evidence type="ECO:0000313" key="1">
    <source>
        <dbReference type="EMBL" id="AUM73801.1"/>
    </source>
</evidence>
<gene>
    <name evidence="1" type="ORF">CYR75_05430</name>
</gene>
<dbReference type="OrthoDB" id="5194526at2"/>